<evidence type="ECO:0000259" key="2">
    <source>
        <dbReference type="Pfam" id="PF22007"/>
    </source>
</evidence>
<feature type="region of interest" description="Disordered" evidence="1">
    <location>
        <begin position="483"/>
        <end position="515"/>
    </location>
</feature>
<dbReference type="EMBL" id="JAZAQF010000059">
    <property type="protein sequence ID" value="MFG3818122.1"/>
    <property type="molecule type" value="Genomic_DNA"/>
</dbReference>
<feature type="compositionally biased region" description="Low complexity" evidence="1">
    <location>
        <begin position="494"/>
        <end position="511"/>
    </location>
</feature>
<dbReference type="Pfam" id="PF23988">
    <property type="entry name" value="DUF7309"/>
    <property type="match status" value="1"/>
</dbReference>
<accession>A0ABW7CAE0</accession>
<dbReference type="Pfam" id="PF22007">
    <property type="entry name" value="DUF6930"/>
    <property type="match status" value="1"/>
</dbReference>
<sequence>MQSLPKATIERLTQLPLLRTTWQGDLRPVHSRALNTRANQDAQRLCVLWMDVSQPSLRSLEPVAEEAGFGAVVRVLLQAIEQPRGQQPPGRPQRLVVCNRELQFFLRGALQGLDIKVEYGAKLPLIDDVVQSLEAYNPELEVRDIWDSPHAKRLIQAIRATWRSAPWMLLAEYEVVEIKFELDEPHQFYLSTLGMEGLELGLLLYRSLESLEKFRKDIISSPHRSEPHKMEEIFLNQDCFFLTFNDLEDEEAPSSKSPILSESAWPELGSIHPLEGMRDHLSDDELMVMVVILEALNQFIKRNNKILYDADDFPSLKNQFRILDPLANPNPGQKRKQDNITVTIQTRPDVTLRLLESVADPESLAAHLLMPDFVDDLDEDEEGMAALEQIQKLLSLASGRDVPLGLGNPNLNPGYVPRALKSASSQQLSSGSRHYSQEIEMDWLPEGTLVNLETNLPRVTYDMIPDTFRSPLVDYPFTPNSLTGGGSVQEGQQKKAGSGKAAGKTAAQSSKRSPQSFPLLALQTSQPKAKALIDEVLSQDRPIAMGLMSSHDQFDQAYDLLVLYTAQGRLLGVNVYWQDDPIDRALIADWRKRIKAAGNRCSVAVFKGATGKNRGMVDPLDLMRLWDIHALSMEDLMRSAVQAQIAREQA</sequence>
<evidence type="ECO:0000256" key="1">
    <source>
        <dbReference type="SAM" id="MobiDB-lite"/>
    </source>
</evidence>
<proteinExistence type="predicted"/>
<name>A0ABW7CAE0_9CYAN</name>
<dbReference type="InterPro" id="IPR055733">
    <property type="entry name" value="DUF7309"/>
</dbReference>
<keyword evidence="5" id="KW-1185">Reference proteome</keyword>
<evidence type="ECO:0000259" key="3">
    <source>
        <dbReference type="Pfam" id="PF23988"/>
    </source>
</evidence>
<comment type="caution">
    <text evidence="4">The sequence shown here is derived from an EMBL/GenBank/DDBJ whole genome shotgun (WGS) entry which is preliminary data.</text>
</comment>
<evidence type="ECO:0000313" key="5">
    <source>
        <dbReference type="Proteomes" id="UP001604335"/>
    </source>
</evidence>
<dbReference type="RefSeq" id="WP_393013086.1">
    <property type="nucleotide sequence ID" value="NZ_JAZAQF010000059.1"/>
</dbReference>
<organism evidence="4 5">
    <name type="scientific">Limnothrix redekei LRLZ20PSL1</name>
    <dbReference type="NCBI Taxonomy" id="3112953"/>
    <lineage>
        <taxon>Bacteria</taxon>
        <taxon>Bacillati</taxon>
        <taxon>Cyanobacteriota</taxon>
        <taxon>Cyanophyceae</taxon>
        <taxon>Pseudanabaenales</taxon>
        <taxon>Pseudanabaenaceae</taxon>
        <taxon>Limnothrix</taxon>
    </lineage>
</organism>
<reference evidence="5" key="1">
    <citation type="journal article" date="2024" name="Algal Res.">
        <title>Biochemical, toxicological and genomic investigation of a high-biomass producing Limnothrix strain isolated from Italian shallow drinking water reservoir.</title>
        <authorList>
            <person name="Simonazzi M."/>
            <person name="Shishido T.K."/>
            <person name="Delbaje E."/>
            <person name="Wahlsten M."/>
            <person name="Fewer D.P."/>
            <person name="Sivonen K."/>
            <person name="Pezzolesi L."/>
            <person name="Pistocchi R."/>
        </authorList>
    </citation>
    <scope>NUCLEOTIDE SEQUENCE [LARGE SCALE GENOMIC DNA]</scope>
    <source>
        <strain evidence="5">LRLZ20PSL1</strain>
    </source>
</reference>
<feature type="domain" description="DUF7309" evidence="3">
    <location>
        <begin position="153"/>
        <end position="303"/>
    </location>
</feature>
<dbReference type="InterPro" id="IPR054216">
    <property type="entry name" value="DUF6930"/>
</dbReference>
<evidence type="ECO:0000313" key="4">
    <source>
        <dbReference type="EMBL" id="MFG3818122.1"/>
    </source>
</evidence>
<dbReference type="Proteomes" id="UP001604335">
    <property type="component" value="Unassembled WGS sequence"/>
</dbReference>
<protein>
    <submittedName>
        <fullName evidence="4">Uncharacterized protein</fullName>
    </submittedName>
</protein>
<gene>
    <name evidence="4" type="ORF">VPK24_10790</name>
</gene>
<feature type="domain" description="DUF6930" evidence="2">
    <location>
        <begin position="8"/>
        <end position="134"/>
    </location>
</feature>